<evidence type="ECO:0000313" key="1">
    <source>
        <dbReference type="EMBL" id="MEZ6854176.1"/>
    </source>
</evidence>
<dbReference type="RefSeq" id="WP_371150719.1">
    <property type="nucleotide sequence ID" value="NZ_JBFSOO010000008.1"/>
</dbReference>
<reference evidence="1 2" key="1">
    <citation type="submission" date="2024-07" db="EMBL/GenBank/DDBJ databases">
        <title>Active virus-host system and metabolic interactions in a Lokiarchaeon culture.</title>
        <authorList>
            <person name="Ponce Toledo R.I."/>
            <person name="Rodrigues Oliveira T."/>
            <person name="Schleper C."/>
        </authorList>
    </citation>
    <scope>NUCLEOTIDE SEQUENCE [LARGE SCALE GENOMIC DNA]</scope>
    <source>
        <strain evidence="1 2">B35</strain>
    </source>
</reference>
<dbReference type="Proteomes" id="UP001568358">
    <property type="component" value="Unassembled WGS sequence"/>
</dbReference>
<proteinExistence type="predicted"/>
<dbReference type="EMBL" id="JBFSOO010000008">
    <property type="protein sequence ID" value="MEZ6854176.1"/>
    <property type="molecule type" value="Genomic_DNA"/>
</dbReference>
<evidence type="ECO:0000313" key="2">
    <source>
        <dbReference type="Proteomes" id="UP001568358"/>
    </source>
</evidence>
<sequence>MAEHTAQAQLSYTNEAMTKVGRIVRKWERNEQMLTGEALRKDAGTLEQTADEMRDLATQIEKEEQI</sequence>
<protein>
    <recommendedName>
        <fullName evidence="3">t-SNARE coiled-coil homology domain-containing protein</fullName>
    </recommendedName>
</protein>
<organism evidence="1 2">
    <name type="scientific">Halodesulfovibrio aestuarii</name>
    <dbReference type="NCBI Taxonomy" id="126333"/>
    <lineage>
        <taxon>Bacteria</taxon>
        <taxon>Pseudomonadati</taxon>
        <taxon>Thermodesulfobacteriota</taxon>
        <taxon>Desulfovibrionia</taxon>
        <taxon>Desulfovibrionales</taxon>
        <taxon>Desulfovibrionaceae</taxon>
        <taxon>Halodesulfovibrio</taxon>
    </lineage>
</organism>
<name>A0ABV4JUL9_9BACT</name>
<comment type="caution">
    <text evidence="1">The sequence shown here is derived from an EMBL/GenBank/DDBJ whole genome shotgun (WGS) entry which is preliminary data.</text>
</comment>
<evidence type="ECO:0008006" key="3">
    <source>
        <dbReference type="Google" id="ProtNLM"/>
    </source>
</evidence>
<accession>A0ABV4JUL9</accession>
<keyword evidence="2" id="KW-1185">Reference proteome</keyword>
<gene>
    <name evidence="1" type="ORF">AB2Z07_11665</name>
</gene>